<dbReference type="OrthoDB" id="9771846at2"/>
<name>A0A3P5WZA6_9MICC</name>
<dbReference type="Proteomes" id="UP000280861">
    <property type="component" value="Unassembled WGS sequence"/>
</dbReference>
<sequence>MSRNIDHVLLTRFNIPSPGVESLVRAKEGWLRNRLALFEEYCLPAVRAQTNTNFRWIIYLDPESPEWLTSRLNELNVPEVFVPIYRTAISDADRISDIRTVTGATGDILITTNLDNDDGLASDFVDRLQTLPSGAAREAVYLVNGLIRHGESLYARRDPSNAFCSVRETWDNPVTCWADWHNRLGRSMPVREVEGGPGWLQLIHDTNVSNRIRGRRIARGPHAQTFGPLLAGVKDPDAAERLFESTLSRPYRVSRDAARNLAKEAVLRTIGKSGLNQLKSFVQARVSPLAKR</sequence>
<evidence type="ECO:0000313" key="2">
    <source>
        <dbReference type="Proteomes" id="UP000280861"/>
    </source>
</evidence>
<evidence type="ECO:0008006" key="3">
    <source>
        <dbReference type="Google" id="ProtNLM"/>
    </source>
</evidence>
<dbReference type="AlphaFoldDB" id="A0A3P5WZA6"/>
<reference evidence="1 2" key="1">
    <citation type="submission" date="2018-11" db="EMBL/GenBank/DDBJ databases">
        <authorList>
            <person name="Criscuolo A."/>
        </authorList>
    </citation>
    <scope>NUCLEOTIDE SEQUENCE [LARGE SCALE GENOMIC DNA]</scope>
    <source>
        <strain evidence="1">AT11b</strain>
    </source>
</reference>
<proteinExistence type="predicted"/>
<dbReference type="RefSeq" id="WP_124090710.1">
    <property type="nucleotide sequence ID" value="NZ_CBCRYA010000008.1"/>
</dbReference>
<dbReference type="Pfam" id="PF11316">
    <property type="entry name" value="Rhamno_transf"/>
    <property type="match status" value="1"/>
</dbReference>
<keyword evidence="2" id="KW-1185">Reference proteome</keyword>
<protein>
    <recommendedName>
        <fullName evidence="3">Rhamnosyl transferase</fullName>
    </recommendedName>
</protein>
<accession>A0A3P5WZA6</accession>
<dbReference type="InterPro" id="IPR021466">
    <property type="entry name" value="Put_rhamnosyl_transferase"/>
</dbReference>
<evidence type="ECO:0000313" key="1">
    <source>
        <dbReference type="EMBL" id="VDC21337.1"/>
    </source>
</evidence>
<organism evidence="1 2">
    <name type="scientific">Arthrobacter ulcerisalmonis</name>
    <dbReference type="NCBI Taxonomy" id="2483813"/>
    <lineage>
        <taxon>Bacteria</taxon>
        <taxon>Bacillati</taxon>
        <taxon>Actinomycetota</taxon>
        <taxon>Actinomycetes</taxon>
        <taxon>Micrococcales</taxon>
        <taxon>Micrococcaceae</taxon>
        <taxon>Arthrobacter</taxon>
    </lineage>
</organism>
<gene>
    <name evidence="1" type="ORF">PSET11_00699</name>
</gene>
<dbReference type="EMBL" id="UXAU01000013">
    <property type="protein sequence ID" value="VDC21337.1"/>
    <property type="molecule type" value="Genomic_DNA"/>
</dbReference>